<keyword evidence="2" id="KW-1185">Reference proteome</keyword>
<evidence type="ECO:0000313" key="1">
    <source>
        <dbReference type="EMBL" id="KRX19528.1"/>
    </source>
</evidence>
<comment type="caution">
    <text evidence="1">The sequence shown here is derived from an EMBL/GenBank/DDBJ whole genome shotgun (WGS) entry which is preliminary data.</text>
</comment>
<dbReference type="Proteomes" id="UP000054630">
    <property type="component" value="Unassembled WGS sequence"/>
</dbReference>
<dbReference type="OrthoDB" id="10538520at2759"/>
<proteinExistence type="predicted"/>
<dbReference type="EMBL" id="JYDL01000058">
    <property type="protein sequence ID" value="KRX19527.1"/>
    <property type="molecule type" value="Genomic_DNA"/>
</dbReference>
<evidence type="ECO:0000313" key="2">
    <source>
        <dbReference type="Proteomes" id="UP000054630"/>
    </source>
</evidence>
<dbReference type="AlphaFoldDB" id="A0A0V0RYE5"/>
<gene>
    <name evidence="1" type="ORF">T07_9314</name>
</gene>
<accession>A0A0V0RYE5</accession>
<reference evidence="1 2" key="1">
    <citation type="submission" date="2015-01" db="EMBL/GenBank/DDBJ databases">
        <title>Evolution of Trichinella species and genotypes.</title>
        <authorList>
            <person name="Korhonen P.K."/>
            <person name="Edoardo P."/>
            <person name="Giuseppe L.R."/>
            <person name="Gasser R.B."/>
        </authorList>
    </citation>
    <scope>NUCLEOTIDE SEQUENCE [LARGE SCALE GENOMIC DNA]</scope>
    <source>
        <strain evidence="1">ISS37</strain>
    </source>
</reference>
<dbReference type="EMBL" id="JYDL01000058">
    <property type="protein sequence ID" value="KRX19528.1"/>
    <property type="molecule type" value="Genomic_DNA"/>
</dbReference>
<sequence length="80" mass="9592">LRVMRARKWQIQTLNTKSKINKLFTQSLHQFMFDSVRGWKHCVSIGKLTAHHQHSMPNNSFAFYYSLLFIEIFFQSTLKE</sequence>
<name>A0A0V0RYE5_9BILA</name>
<organism evidence="1 2">
    <name type="scientific">Trichinella nelsoni</name>
    <dbReference type="NCBI Taxonomy" id="6336"/>
    <lineage>
        <taxon>Eukaryota</taxon>
        <taxon>Metazoa</taxon>
        <taxon>Ecdysozoa</taxon>
        <taxon>Nematoda</taxon>
        <taxon>Enoplea</taxon>
        <taxon>Dorylaimia</taxon>
        <taxon>Trichinellida</taxon>
        <taxon>Trichinellidae</taxon>
        <taxon>Trichinella</taxon>
    </lineage>
</organism>
<protein>
    <submittedName>
        <fullName evidence="1">Uncharacterized protein</fullName>
    </submittedName>
</protein>
<feature type="non-terminal residue" evidence="1">
    <location>
        <position position="1"/>
    </location>
</feature>